<evidence type="ECO:0000256" key="4">
    <source>
        <dbReference type="ARBA" id="ARBA00022516"/>
    </source>
</evidence>
<feature type="binding site" evidence="17">
    <location>
        <position position="11"/>
    </location>
    <ligand>
        <name>ATP</name>
        <dbReference type="ChEBI" id="CHEBI:30616"/>
    </ligand>
</feature>
<keyword evidence="4" id="KW-0444">Lipid biosynthesis</keyword>
<feature type="binding site" evidence="18">
    <location>
        <position position="71"/>
    </location>
    <ligand>
        <name>a divalent metal cation</name>
        <dbReference type="ChEBI" id="CHEBI:60240"/>
    </ligand>
</feature>
<dbReference type="GO" id="GO:0005524">
    <property type="term" value="F:ATP binding"/>
    <property type="evidence" value="ECO:0007669"/>
    <property type="project" value="UniProtKB-KW"/>
</dbReference>
<feature type="transmembrane region" description="Helical" evidence="19">
    <location>
        <begin position="91"/>
        <end position="111"/>
    </location>
</feature>
<protein>
    <submittedName>
        <fullName evidence="20">Diacylglycerol kinase</fullName>
    </submittedName>
</protein>
<gene>
    <name evidence="20" type="ORF">cpu_05650</name>
</gene>
<keyword evidence="6 19" id="KW-0812">Transmembrane</keyword>
<dbReference type="STRING" id="870242.cpu_05650"/>
<dbReference type="InterPro" id="IPR000829">
    <property type="entry name" value="DAGK"/>
</dbReference>
<evidence type="ECO:0000256" key="5">
    <source>
        <dbReference type="ARBA" id="ARBA00022679"/>
    </source>
</evidence>
<evidence type="ECO:0000256" key="17">
    <source>
        <dbReference type="PIRSR" id="PIRSR600829-3"/>
    </source>
</evidence>
<evidence type="ECO:0000256" key="16">
    <source>
        <dbReference type="PIRSR" id="PIRSR600829-2"/>
    </source>
</evidence>
<evidence type="ECO:0000256" key="3">
    <source>
        <dbReference type="ARBA" id="ARBA00022475"/>
    </source>
</evidence>
<dbReference type="Pfam" id="PF01219">
    <property type="entry name" value="DAGK_prokar"/>
    <property type="match status" value="1"/>
</dbReference>
<reference evidence="21" key="1">
    <citation type="submission" date="2016-12" db="EMBL/GenBank/DDBJ databases">
        <title>Draft Genome Sequences od Carboxydothermus pertinax and islandicus, Hydrogenogenic Carboxydotrophic Bacteria.</title>
        <authorList>
            <person name="Fukuyama Y."/>
            <person name="Ohmae K."/>
            <person name="Yoneda Y."/>
            <person name="Yoshida T."/>
            <person name="Sako Y."/>
        </authorList>
    </citation>
    <scope>NUCLEOTIDE SEQUENCE [LARGE SCALE GENOMIC DNA]</scope>
    <source>
        <strain evidence="21">Ug1</strain>
    </source>
</reference>
<accession>A0A1L8CSY7</accession>
<feature type="binding site" evidence="16">
    <location>
        <position position="64"/>
    </location>
    <ligand>
        <name>substrate</name>
    </ligand>
</feature>
<organism evidence="20 21">
    <name type="scientific">Carboxydothermus pertinax</name>
    <dbReference type="NCBI Taxonomy" id="870242"/>
    <lineage>
        <taxon>Bacteria</taxon>
        <taxon>Bacillati</taxon>
        <taxon>Bacillota</taxon>
        <taxon>Clostridia</taxon>
        <taxon>Thermoanaerobacterales</taxon>
        <taxon>Thermoanaerobacteraceae</taxon>
        <taxon>Carboxydothermus</taxon>
    </lineage>
</organism>
<evidence type="ECO:0000256" key="11">
    <source>
        <dbReference type="ARBA" id="ARBA00023098"/>
    </source>
</evidence>
<dbReference type="AlphaFoldDB" id="A0A1L8CSY7"/>
<keyword evidence="21" id="KW-1185">Reference proteome</keyword>
<proteinExistence type="inferred from homology"/>
<comment type="cofactor">
    <cofactor evidence="18">
        <name>Mg(2+)</name>
        <dbReference type="ChEBI" id="CHEBI:18420"/>
    </cofactor>
    <text evidence="18">Mn(2+), Zn(2+), Cd(2+) and Co(2+) support activity to lesser extents.</text>
</comment>
<evidence type="ECO:0000256" key="8">
    <source>
        <dbReference type="ARBA" id="ARBA00022777"/>
    </source>
</evidence>
<dbReference type="OrthoDB" id="9789934at2"/>
<evidence type="ECO:0000256" key="10">
    <source>
        <dbReference type="ARBA" id="ARBA00022989"/>
    </source>
</evidence>
<evidence type="ECO:0000256" key="18">
    <source>
        <dbReference type="PIRSR" id="PIRSR600829-4"/>
    </source>
</evidence>
<feature type="transmembrane region" description="Helical" evidence="19">
    <location>
        <begin position="28"/>
        <end position="45"/>
    </location>
</feature>
<keyword evidence="18" id="KW-0460">Magnesium</keyword>
<evidence type="ECO:0000313" key="21">
    <source>
        <dbReference type="Proteomes" id="UP000187485"/>
    </source>
</evidence>
<keyword evidence="12 19" id="KW-0472">Membrane</keyword>
<sequence>MRRSLKESFSYAFWGLIYSLRTQRNMKIHFLAGIGVLTLSLFLPFNGYDYLFVFFAVALVIITEMINTAIEATVDLFTKDYHRLAKIAKDVAAGAVLLAAINSIGVFFLVIIPKIKGLSYLNLYRIRLYPFHILLLLIGLLFLLYTFLSYGRSRGGRGHF</sequence>
<comment type="caution">
    <text evidence="20">The sequence shown here is derived from an EMBL/GenBank/DDBJ whole genome shotgun (WGS) entry which is preliminary data.</text>
</comment>
<evidence type="ECO:0000256" key="13">
    <source>
        <dbReference type="ARBA" id="ARBA00023209"/>
    </source>
</evidence>
<keyword evidence="3" id="KW-1003">Cell membrane</keyword>
<keyword evidence="5" id="KW-0808">Transferase</keyword>
<keyword evidence="9 17" id="KW-0067">ATP-binding</keyword>
<feature type="binding site" evidence="17">
    <location>
        <position position="71"/>
    </location>
    <ligand>
        <name>ATP</name>
        <dbReference type="ChEBI" id="CHEBI:30616"/>
    </ligand>
</feature>
<comment type="subcellular location">
    <subcellularLocation>
        <location evidence="1">Cell membrane</location>
        <topology evidence="1">Multi-pass membrane protein</topology>
    </subcellularLocation>
</comment>
<feature type="transmembrane region" description="Helical" evidence="19">
    <location>
        <begin position="51"/>
        <end position="70"/>
    </location>
</feature>
<keyword evidence="7 17" id="KW-0547">Nucleotide-binding</keyword>
<feature type="transmembrane region" description="Helical" evidence="19">
    <location>
        <begin position="131"/>
        <end position="150"/>
    </location>
</feature>
<dbReference type="PANTHER" id="PTHR34299">
    <property type="entry name" value="DIACYLGLYCEROL KINASE"/>
    <property type="match status" value="1"/>
</dbReference>
<keyword evidence="10 19" id="KW-1133">Transmembrane helix</keyword>
<name>A0A1L8CSY7_9THEO</name>
<feature type="active site" description="Proton acceptor" evidence="15">
    <location>
        <position position="64"/>
    </location>
</feature>
<dbReference type="InterPro" id="IPR036945">
    <property type="entry name" value="DAGK_sf"/>
</dbReference>
<feature type="binding site" evidence="17">
    <location>
        <begin position="89"/>
        <end position="90"/>
    </location>
    <ligand>
        <name>ATP</name>
        <dbReference type="ChEBI" id="CHEBI:30616"/>
    </ligand>
</feature>
<dbReference type="InterPro" id="IPR033717">
    <property type="entry name" value="UDPK"/>
</dbReference>
<dbReference type="PROSITE" id="PS01069">
    <property type="entry name" value="DAGK_PROKAR"/>
    <property type="match status" value="1"/>
</dbReference>
<keyword evidence="13" id="KW-0594">Phospholipid biosynthesis</keyword>
<dbReference type="Proteomes" id="UP000187485">
    <property type="component" value="Unassembled WGS sequence"/>
</dbReference>
<keyword evidence="8 20" id="KW-0418">Kinase</keyword>
<dbReference type="GO" id="GO:0008654">
    <property type="term" value="P:phospholipid biosynthetic process"/>
    <property type="evidence" value="ECO:0007669"/>
    <property type="project" value="UniProtKB-KW"/>
</dbReference>
<dbReference type="RefSeq" id="WP_075858496.1">
    <property type="nucleotide sequence ID" value="NZ_BDJK01000008.1"/>
</dbReference>
<dbReference type="PANTHER" id="PTHR34299:SF1">
    <property type="entry name" value="DIACYLGLYCEROL KINASE"/>
    <property type="match status" value="1"/>
</dbReference>
<dbReference type="CDD" id="cd14265">
    <property type="entry name" value="UDPK_IM_like"/>
    <property type="match status" value="1"/>
</dbReference>
<evidence type="ECO:0000256" key="14">
    <source>
        <dbReference type="ARBA" id="ARBA00023264"/>
    </source>
</evidence>
<keyword evidence="11" id="KW-0443">Lipid metabolism</keyword>
<keyword evidence="14" id="KW-1208">Phospholipid metabolism</keyword>
<evidence type="ECO:0000313" key="20">
    <source>
        <dbReference type="EMBL" id="GAV22055.1"/>
    </source>
</evidence>
<dbReference type="EMBL" id="BDJK01000008">
    <property type="protein sequence ID" value="GAV22055.1"/>
    <property type="molecule type" value="Genomic_DNA"/>
</dbReference>
<dbReference type="GO" id="GO:0016301">
    <property type="term" value="F:kinase activity"/>
    <property type="evidence" value="ECO:0007669"/>
    <property type="project" value="UniProtKB-KW"/>
</dbReference>
<evidence type="ECO:0000256" key="6">
    <source>
        <dbReference type="ARBA" id="ARBA00022692"/>
    </source>
</evidence>
<comment type="similarity">
    <text evidence="2">Belongs to the bacterial diacylglycerol kinase family.</text>
</comment>
<evidence type="ECO:0000256" key="9">
    <source>
        <dbReference type="ARBA" id="ARBA00022840"/>
    </source>
</evidence>
<evidence type="ECO:0000256" key="2">
    <source>
        <dbReference type="ARBA" id="ARBA00005967"/>
    </source>
</evidence>
<dbReference type="GO" id="GO:0005886">
    <property type="term" value="C:plasma membrane"/>
    <property type="evidence" value="ECO:0007669"/>
    <property type="project" value="UniProtKB-SubCell"/>
</dbReference>
<evidence type="ECO:0000256" key="7">
    <source>
        <dbReference type="ARBA" id="ARBA00022741"/>
    </source>
</evidence>
<evidence type="ECO:0000256" key="12">
    <source>
        <dbReference type="ARBA" id="ARBA00023136"/>
    </source>
</evidence>
<dbReference type="GO" id="GO:0046872">
    <property type="term" value="F:metal ion binding"/>
    <property type="evidence" value="ECO:0007669"/>
    <property type="project" value="UniProtKB-KW"/>
</dbReference>
<evidence type="ECO:0000256" key="15">
    <source>
        <dbReference type="PIRSR" id="PIRSR600829-1"/>
    </source>
</evidence>
<keyword evidence="18" id="KW-0479">Metal-binding</keyword>
<evidence type="ECO:0000256" key="1">
    <source>
        <dbReference type="ARBA" id="ARBA00004651"/>
    </source>
</evidence>
<dbReference type="Gene3D" id="1.10.287.3610">
    <property type="match status" value="1"/>
</dbReference>
<evidence type="ECO:0000256" key="19">
    <source>
        <dbReference type="SAM" id="Phobius"/>
    </source>
</evidence>